<dbReference type="Proteomes" id="UP000028990">
    <property type="component" value="Unassembled WGS sequence"/>
</dbReference>
<dbReference type="AlphaFoldDB" id="A0A091CRN8"/>
<dbReference type="OrthoDB" id="9439442at2759"/>
<dbReference type="InterPro" id="IPR031677">
    <property type="entry name" value="TEX38"/>
</dbReference>
<accession>A0A091CRN8</accession>
<name>A0A091CRN8_FUKDA</name>
<dbReference type="PANTHER" id="PTHR37362:SF1">
    <property type="entry name" value="TESTIS-EXPRESSED PROTEIN 38"/>
    <property type="match status" value="1"/>
</dbReference>
<keyword evidence="3" id="KW-1185">Reference proteome</keyword>
<dbReference type="Pfam" id="PF15834">
    <property type="entry name" value="THEG4"/>
    <property type="match status" value="1"/>
</dbReference>
<evidence type="ECO:0000313" key="3">
    <source>
        <dbReference type="Proteomes" id="UP000028990"/>
    </source>
</evidence>
<organism evidence="2 3">
    <name type="scientific">Fukomys damarensis</name>
    <name type="common">Damaraland mole rat</name>
    <name type="synonym">Cryptomys damarensis</name>
    <dbReference type="NCBI Taxonomy" id="885580"/>
    <lineage>
        <taxon>Eukaryota</taxon>
        <taxon>Metazoa</taxon>
        <taxon>Chordata</taxon>
        <taxon>Craniata</taxon>
        <taxon>Vertebrata</taxon>
        <taxon>Euteleostomi</taxon>
        <taxon>Mammalia</taxon>
        <taxon>Eutheria</taxon>
        <taxon>Euarchontoglires</taxon>
        <taxon>Glires</taxon>
        <taxon>Rodentia</taxon>
        <taxon>Hystricomorpha</taxon>
        <taxon>Bathyergidae</taxon>
        <taxon>Fukomys</taxon>
    </lineage>
</organism>
<reference evidence="2 3" key="1">
    <citation type="submission" date="2013-11" db="EMBL/GenBank/DDBJ databases">
        <title>The Damaraland mole rat (Fukomys damarensis) genome and evolution of African mole rats.</title>
        <authorList>
            <person name="Gladyshev V.N."/>
            <person name="Fang X."/>
        </authorList>
    </citation>
    <scope>NUCLEOTIDE SEQUENCE [LARGE SCALE GENOMIC DNA]</scope>
    <source>
        <tissue evidence="2">Liver</tissue>
    </source>
</reference>
<feature type="region of interest" description="Disordered" evidence="1">
    <location>
        <begin position="39"/>
        <end position="74"/>
    </location>
</feature>
<evidence type="ECO:0000256" key="1">
    <source>
        <dbReference type="SAM" id="MobiDB-lite"/>
    </source>
</evidence>
<evidence type="ECO:0000313" key="2">
    <source>
        <dbReference type="EMBL" id="KFO20892.1"/>
    </source>
</evidence>
<gene>
    <name evidence="2" type="ORF">H920_17685</name>
</gene>
<protein>
    <submittedName>
        <fullName evidence="2">Uncharacterized protein</fullName>
    </submittedName>
</protein>
<dbReference type="EMBL" id="KN124514">
    <property type="protein sequence ID" value="KFO20892.1"/>
    <property type="molecule type" value="Genomic_DNA"/>
</dbReference>
<sequence>MRAATFTYSALLYWINKHRQYGMNVAINTGPVPAVAKPETDVQNPEPSCKLDIPEDTNYPVQYSNPKMEDPDPLQPTLVAPQQPISSLMLQPQPSSPLPILIFQEAPCALTLYSLPPILSHSVSYPLAKHPERNIHFHSLPALAHRAKSFNARLFAAEV</sequence>
<dbReference type="PANTHER" id="PTHR37362">
    <property type="entry name" value="TESTIS-EXPRESSED PROTEIN 38"/>
    <property type="match status" value="1"/>
</dbReference>
<dbReference type="STRING" id="885580.ENSFDAP00000003804"/>
<proteinExistence type="predicted"/>
<dbReference type="eggNOG" id="ENOG502SFNG">
    <property type="taxonomic scope" value="Eukaryota"/>
</dbReference>